<protein>
    <submittedName>
        <fullName evidence="1">Uncharacterized protein</fullName>
    </submittedName>
</protein>
<dbReference type="Proteomes" id="UP000502377">
    <property type="component" value="Chromosome"/>
</dbReference>
<organism evidence="1 2">
    <name type="scientific">Campylobacter rectus</name>
    <name type="common">Wolinella recta</name>
    <dbReference type="NCBI Taxonomy" id="203"/>
    <lineage>
        <taxon>Bacteria</taxon>
        <taxon>Pseudomonadati</taxon>
        <taxon>Campylobacterota</taxon>
        <taxon>Epsilonproteobacteria</taxon>
        <taxon>Campylobacterales</taxon>
        <taxon>Campylobacteraceae</taxon>
        <taxon>Campylobacter</taxon>
    </lineage>
</organism>
<name>A0A6G5QK09_CAMRE</name>
<accession>A0A6G5QK09</accession>
<evidence type="ECO:0000313" key="1">
    <source>
        <dbReference type="EMBL" id="QCD45991.1"/>
    </source>
</evidence>
<dbReference type="EMBL" id="CP012543">
    <property type="protein sequence ID" value="QCD45991.1"/>
    <property type="molecule type" value="Genomic_DNA"/>
</dbReference>
<gene>
    <name evidence="1" type="ORF">CRECT_0294</name>
</gene>
<evidence type="ECO:0000313" key="2">
    <source>
        <dbReference type="Proteomes" id="UP000502377"/>
    </source>
</evidence>
<dbReference type="PROSITE" id="PS51257">
    <property type="entry name" value="PROKAR_LIPOPROTEIN"/>
    <property type="match status" value="1"/>
</dbReference>
<dbReference type="KEGG" id="crx:CRECT_0294"/>
<sequence>MKLKIFTILLFAIFLAGCGEPRTPELYSRSTTPIFITNGDVNKTSRSVYVYFKNSSGYASTLENTVRNKLLQNGFTQSVDQKNADVVIMGDFASLQRLEQRERPRVYMNMGYGWGGYGYRHSLGVGMLFGDPFDDDFYDRTDYYLYRAFISVMIRANGSEQRTNLEIESGRNLYSPSYIIPYIEEKAATQILGFFYP</sequence>
<dbReference type="Gene3D" id="3.30.160.670">
    <property type="match status" value="1"/>
</dbReference>
<dbReference type="AlphaFoldDB" id="A0A6G5QK09"/>
<proteinExistence type="predicted"/>
<reference evidence="1 2" key="1">
    <citation type="submission" date="2016-07" db="EMBL/GenBank/DDBJ databases">
        <title>Comparative genomics of the Campylobacter concisus group.</title>
        <authorList>
            <person name="Miller W.G."/>
            <person name="Yee E."/>
            <person name="Chapman M.H."/>
            <person name="Huynh S."/>
            <person name="Bono J.L."/>
            <person name="On S.L.W."/>
            <person name="StLeger J."/>
            <person name="Foster G."/>
            <person name="Parker C.T."/>
        </authorList>
    </citation>
    <scope>NUCLEOTIDE SEQUENCE [LARGE SCALE GENOMIC DNA]</scope>
    <source>
        <strain evidence="1 2">ATCC 33238</strain>
    </source>
</reference>
<dbReference type="RefSeq" id="WP_002945324.1">
    <property type="nucleotide sequence ID" value="NZ_CP012543.1"/>
</dbReference>